<name>A0A9P0G3H0_9NEOP</name>
<feature type="region of interest" description="Disordered" evidence="1">
    <location>
        <begin position="84"/>
        <end position="107"/>
    </location>
</feature>
<dbReference type="Proteomes" id="UP001153714">
    <property type="component" value="Chromosome 9"/>
</dbReference>
<dbReference type="OrthoDB" id="296793at2759"/>
<sequence>MQLYLHNKETECILFRPIRNNVVGYFAQMGQLLANAGYSYEDTLIVACPTPEQVSVFISSASLISHTEPVLPYGIKRKTSTIEKPSVVSEQEKENPPIENVEEAVDV</sequence>
<reference evidence="2" key="1">
    <citation type="submission" date="2021-12" db="EMBL/GenBank/DDBJ databases">
        <authorList>
            <person name="King R."/>
        </authorList>
    </citation>
    <scope>NUCLEOTIDE SEQUENCE</scope>
</reference>
<proteinExistence type="predicted"/>
<gene>
    <name evidence="2" type="ORF">DIATSA_LOCUS14104</name>
</gene>
<protein>
    <submittedName>
        <fullName evidence="2">Uncharacterized protein</fullName>
    </submittedName>
</protein>
<evidence type="ECO:0000313" key="3">
    <source>
        <dbReference type="Proteomes" id="UP001153714"/>
    </source>
</evidence>
<dbReference type="AlphaFoldDB" id="A0A9P0G3H0"/>
<organism evidence="2 3">
    <name type="scientific">Diatraea saccharalis</name>
    <name type="common">sugarcane borer</name>
    <dbReference type="NCBI Taxonomy" id="40085"/>
    <lineage>
        <taxon>Eukaryota</taxon>
        <taxon>Metazoa</taxon>
        <taxon>Ecdysozoa</taxon>
        <taxon>Arthropoda</taxon>
        <taxon>Hexapoda</taxon>
        <taxon>Insecta</taxon>
        <taxon>Pterygota</taxon>
        <taxon>Neoptera</taxon>
        <taxon>Endopterygota</taxon>
        <taxon>Lepidoptera</taxon>
        <taxon>Glossata</taxon>
        <taxon>Ditrysia</taxon>
        <taxon>Pyraloidea</taxon>
        <taxon>Crambidae</taxon>
        <taxon>Crambinae</taxon>
        <taxon>Diatraea</taxon>
    </lineage>
</organism>
<evidence type="ECO:0000313" key="2">
    <source>
        <dbReference type="EMBL" id="CAH0767431.1"/>
    </source>
</evidence>
<reference evidence="2" key="2">
    <citation type="submission" date="2022-10" db="EMBL/GenBank/DDBJ databases">
        <authorList>
            <consortium name="ENA_rothamsted_submissions"/>
            <consortium name="culmorum"/>
            <person name="King R."/>
        </authorList>
    </citation>
    <scope>NUCLEOTIDE SEQUENCE</scope>
</reference>
<keyword evidence="3" id="KW-1185">Reference proteome</keyword>
<dbReference type="EMBL" id="OU893340">
    <property type="protein sequence ID" value="CAH0767431.1"/>
    <property type="molecule type" value="Genomic_DNA"/>
</dbReference>
<evidence type="ECO:0000256" key="1">
    <source>
        <dbReference type="SAM" id="MobiDB-lite"/>
    </source>
</evidence>
<accession>A0A9P0G3H0</accession>